<feature type="domain" description="VOC" evidence="1">
    <location>
        <begin position="1"/>
        <end position="114"/>
    </location>
</feature>
<reference evidence="2" key="1">
    <citation type="submission" date="2020-05" db="EMBL/GenBank/DDBJ databases">
        <authorList>
            <person name="Chiriac C."/>
            <person name="Salcher M."/>
            <person name="Ghai R."/>
            <person name="Kavagutti S V."/>
        </authorList>
    </citation>
    <scope>NUCLEOTIDE SEQUENCE</scope>
</reference>
<organism evidence="2">
    <name type="scientific">freshwater metagenome</name>
    <dbReference type="NCBI Taxonomy" id="449393"/>
    <lineage>
        <taxon>unclassified sequences</taxon>
        <taxon>metagenomes</taxon>
        <taxon>ecological metagenomes</taxon>
    </lineage>
</organism>
<protein>
    <submittedName>
        <fullName evidence="2">Unannotated protein</fullName>
    </submittedName>
</protein>
<name>A0A6J7H7J7_9ZZZZ</name>
<dbReference type="PROSITE" id="PS51819">
    <property type="entry name" value="VOC"/>
    <property type="match status" value="1"/>
</dbReference>
<dbReference type="InterPro" id="IPR029068">
    <property type="entry name" value="Glyas_Bleomycin-R_OHBP_Dase"/>
</dbReference>
<accession>A0A6J7H7J7</accession>
<sequence>MAEEQAWWTGRLGLERAPGAPEGGFAVRVGSGILAFAPVTDGARSRGGAGARPSHHVALEVAEDRLVEASEWLAGASPLIELGDGETIVDFPNWVAHSVYAQSPGGHVIELIARHRRPWEPWTPSTMAPEDVRGAGLVRGISEVGIHTPDVGALVDRLEALGERLWFGDPQTGFAAVGDESGLLICVREWRPWFPTDKAAAPGPLTIELTRVPGLVPGEPVPVGSAAELFAAGGAD</sequence>
<evidence type="ECO:0000259" key="1">
    <source>
        <dbReference type="PROSITE" id="PS51819"/>
    </source>
</evidence>
<dbReference type="Gene3D" id="3.10.180.10">
    <property type="entry name" value="2,3-Dihydroxybiphenyl 1,2-Dioxygenase, domain 1"/>
    <property type="match status" value="1"/>
</dbReference>
<proteinExistence type="predicted"/>
<dbReference type="EMBL" id="CAFBMK010000079">
    <property type="protein sequence ID" value="CAB4915544.1"/>
    <property type="molecule type" value="Genomic_DNA"/>
</dbReference>
<dbReference type="SUPFAM" id="SSF54593">
    <property type="entry name" value="Glyoxalase/Bleomycin resistance protein/Dihydroxybiphenyl dioxygenase"/>
    <property type="match status" value="1"/>
</dbReference>
<dbReference type="InterPro" id="IPR037523">
    <property type="entry name" value="VOC_core"/>
</dbReference>
<evidence type="ECO:0000313" key="2">
    <source>
        <dbReference type="EMBL" id="CAB4915544.1"/>
    </source>
</evidence>
<dbReference type="CDD" id="cd06587">
    <property type="entry name" value="VOC"/>
    <property type="match status" value="1"/>
</dbReference>
<gene>
    <name evidence="2" type="ORF">UFOPK3564_01538</name>
</gene>
<dbReference type="AlphaFoldDB" id="A0A6J7H7J7"/>